<evidence type="ECO:0008006" key="3">
    <source>
        <dbReference type="Google" id="ProtNLM"/>
    </source>
</evidence>
<reference evidence="1" key="2">
    <citation type="submission" date="2025-09" db="UniProtKB">
        <authorList>
            <consortium name="Ensembl"/>
        </authorList>
    </citation>
    <scope>IDENTIFICATION</scope>
</reference>
<evidence type="ECO:0000313" key="1">
    <source>
        <dbReference type="Ensembl" id="ENSACOP00000018089.1"/>
    </source>
</evidence>
<dbReference type="Ensembl" id="ENSACOT00000018748.1">
    <property type="protein sequence ID" value="ENSACOP00000018089.1"/>
    <property type="gene ID" value="ENSACOG00000012500.1"/>
</dbReference>
<keyword evidence="2" id="KW-1185">Reference proteome</keyword>
<name>A0A8B9G287_9PSIT</name>
<dbReference type="Proteomes" id="UP000694522">
    <property type="component" value="Unplaced"/>
</dbReference>
<reference evidence="1" key="1">
    <citation type="submission" date="2025-08" db="UniProtKB">
        <authorList>
            <consortium name="Ensembl"/>
        </authorList>
    </citation>
    <scope>IDENTIFICATION</scope>
</reference>
<dbReference type="InterPro" id="IPR027267">
    <property type="entry name" value="AH/BAR_dom_sf"/>
</dbReference>
<accession>A0A8B9G287</accession>
<dbReference type="SUPFAM" id="SSF103657">
    <property type="entry name" value="BAR/IMD domain-like"/>
    <property type="match status" value="1"/>
</dbReference>
<protein>
    <recommendedName>
        <fullName evidence="3">FCH domain-containing protein</fullName>
    </recommendedName>
</protein>
<evidence type="ECO:0000313" key="2">
    <source>
        <dbReference type="Proteomes" id="UP000694522"/>
    </source>
</evidence>
<organism evidence="1 2">
    <name type="scientific">Amazona collaria</name>
    <name type="common">yellow-billed parrot</name>
    <dbReference type="NCBI Taxonomy" id="241587"/>
    <lineage>
        <taxon>Eukaryota</taxon>
        <taxon>Metazoa</taxon>
        <taxon>Chordata</taxon>
        <taxon>Craniata</taxon>
        <taxon>Vertebrata</taxon>
        <taxon>Euteleostomi</taxon>
        <taxon>Archelosauria</taxon>
        <taxon>Archosauria</taxon>
        <taxon>Dinosauria</taxon>
        <taxon>Saurischia</taxon>
        <taxon>Theropoda</taxon>
        <taxon>Coelurosauria</taxon>
        <taxon>Aves</taxon>
        <taxon>Neognathae</taxon>
        <taxon>Neoaves</taxon>
        <taxon>Telluraves</taxon>
        <taxon>Australaves</taxon>
        <taxon>Psittaciformes</taxon>
        <taxon>Psittacidae</taxon>
        <taxon>Amazona</taxon>
    </lineage>
</organism>
<proteinExistence type="predicted"/>
<dbReference type="Gene3D" id="1.20.1270.60">
    <property type="entry name" value="Arfaptin homology (AH) domain/BAR domain"/>
    <property type="match status" value="1"/>
</dbReference>
<dbReference type="AlphaFoldDB" id="A0A8B9G287"/>
<sequence>MQPPPRKVKLTQEVRIHVLEQLSGLQGKQQRDSELLEDIRSYSKQRSAIDREYGQVRRCHQFRSRWVGGDMRPGSILSVWGALEQSRASHSDRQCWK</sequence>